<dbReference type="EMBL" id="VZPX01000047">
    <property type="protein sequence ID" value="KAB0476523.1"/>
    <property type="molecule type" value="Genomic_DNA"/>
</dbReference>
<evidence type="ECO:0000313" key="2">
    <source>
        <dbReference type="Proteomes" id="UP000423756"/>
    </source>
</evidence>
<protein>
    <submittedName>
        <fullName evidence="1">Uncharacterized protein</fullName>
    </submittedName>
</protein>
<dbReference type="AlphaFoldDB" id="A0A7V7NR70"/>
<dbReference type="RefSeq" id="WP_150897825.1">
    <property type="nucleotide sequence ID" value="NZ_AP025468.1"/>
</dbReference>
<reference evidence="1 2" key="1">
    <citation type="submission" date="2019-09" db="EMBL/GenBank/DDBJ databases">
        <title>Draft genome sequences of 48 bacterial type strains from the CCUG.</title>
        <authorList>
            <person name="Tunovic T."/>
            <person name="Pineiro-Iglesias B."/>
            <person name="Unosson C."/>
            <person name="Inganas E."/>
            <person name="Ohlen M."/>
            <person name="Cardew S."/>
            <person name="Jensie-Markopoulos S."/>
            <person name="Salva-Serra F."/>
            <person name="Jaen-Luchoro D."/>
            <person name="Karlsson R."/>
            <person name="Svensson-Stadler L."/>
            <person name="Chun J."/>
            <person name="Moore E."/>
        </authorList>
    </citation>
    <scope>NUCLEOTIDE SEQUENCE [LARGE SCALE GENOMIC DNA]</scope>
    <source>
        <strain evidence="1 2">CCUG 48643</strain>
    </source>
</reference>
<evidence type="ECO:0000313" key="1">
    <source>
        <dbReference type="EMBL" id="KAB0476523.1"/>
    </source>
</evidence>
<name>A0A7V7NR70_9VIBR</name>
<accession>A0A7V7NR70</accession>
<dbReference type="GeneID" id="77344878"/>
<comment type="caution">
    <text evidence="1">The sequence shown here is derived from an EMBL/GenBank/DDBJ whole genome shotgun (WGS) entry which is preliminary data.</text>
</comment>
<dbReference type="Proteomes" id="UP000423756">
    <property type="component" value="Unassembled WGS sequence"/>
</dbReference>
<gene>
    <name evidence="1" type="ORF">F7Q91_18965</name>
</gene>
<organism evidence="1 2">
    <name type="scientific">Vibrio chagasii</name>
    <dbReference type="NCBI Taxonomy" id="170679"/>
    <lineage>
        <taxon>Bacteria</taxon>
        <taxon>Pseudomonadati</taxon>
        <taxon>Pseudomonadota</taxon>
        <taxon>Gammaproteobacteria</taxon>
        <taxon>Vibrionales</taxon>
        <taxon>Vibrionaceae</taxon>
        <taxon>Vibrio</taxon>
    </lineage>
</organism>
<sequence>MATNQQNLLFDIDLEELEAVKLMLGGTDKEFRQAYNRALSRTAVTLNMLGRRLLRDELQARNLKAIRNRLQKFRLKKSGKALDELKLWFGLNDMPISKLKGRVKRIGTKKSPNGAEYKPASSSLNHQMYPDSFVARIGKRKSIFTRKGKARYPVKEETVPINDAIHVKIEDEIFDQIPDIFLKHFITDLKGRIAQR</sequence>
<proteinExistence type="predicted"/>